<dbReference type="WBParaSite" id="SBAD_0000856501-mRNA-1">
    <property type="protein sequence ID" value="SBAD_0000856501-mRNA-1"/>
    <property type="gene ID" value="SBAD_0000856501"/>
</dbReference>
<evidence type="ECO:0000256" key="1">
    <source>
        <dbReference type="PROSITE-ProRule" id="PRU00235"/>
    </source>
</evidence>
<dbReference type="Gene3D" id="2.130.10.30">
    <property type="entry name" value="Regulator of chromosome condensation 1/beta-lactamase-inhibitor protein II"/>
    <property type="match status" value="1"/>
</dbReference>
<name>A0A183IXA9_9BILA</name>
<evidence type="ECO:0000313" key="3">
    <source>
        <dbReference type="Proteomes" id="UP000270296"/>
    </source>
</evidence>
<evidence type="ECO:0000313" key="4">
    <source>
        <dbReference type="WBParaSite" id="SBAD_0000856501-mRNA-1"/>
    </source>
</evidence>
<dbReference type="PANTHER" id="PTHR46849">
    <property type="entry name" value="RCC1 DOMAIN-CONTAINING PROTEIN 1"/>
    <property type="match status" value="1"/>
</dbReference>
<reference evidence="4" key="1">
    <citation type="submission" date="2016-06" db="UniProtKB">
        <authorList>
            <consortium name="WormBaseParasite"/>
        </authorList>
    </citation>
    <scope>IDENTIFICATION</scope>
</reference>
<dbReference type="InterPro" id="IPR009091">
    <property type="entry name" value="RCC1/BLIP-II"/>
</dbReference>
<dbReference type="PANTHER" id="PTHR46849:SF1">
    <property type="entry name" value="RCC1 DOMAIN-CONTAINING PROTEIN 1"/>
    <property type="match status" value="1"/>
</dbReference>
<dbReference type="EMBL" id="UZAM01011420">
    <property type="protein sequence ID" value="VDP16122.1"/>
    <property type="molecule type" value="Genomic_DNA"/>
</dbReference>
<gene>
    <name evidence="2" type="ORF">SBAD_LOCUS8257</name>
</gene>
<dbReference type="AlphaFoldDB" id="A0A183IXA9"/>
<evidence type="ECO:0000313" key="2">
    <source>
        <dbReference type="EMBL" id="VDP16122.1"/>
    </source>
</evidence>
<dbReference type="Pfam" id="PF00415">
    <property type="entry name" value="RCC1"/>
    <property type="match status" value="1"/>
</dbReference>
<organism evidence="4">
    <name type="scientific">Soboliphyme baturini</name>
    <dbReference type="NCBI Taxonomy" id="241478"/>
    <lineage>
        <taxon>Eukaryota</taxon>
        <taxon>Metazoa</taxon>
        <taxon>Ecdysozoa</taxon>
        <taxon>Nematoda</taxon>
        <taxon>Enoplea</taxon>
        <taxon>Dorylaimia</taxon>
        <taxon>Dioctophymatida</taxon>
        <taxon>Dioctophymatoidea</taxon>
        <taxon>Soboliphymatidae</taxon>
        <taxon>Soboliphyme</taxon>
    </lineage>
</organism>
<dbReference type="Proteomes" id="UP000270296">
    <property type="component" value="Unassembled WGS sequence"/>
</dbReference>
<dbReference type="InterPro" id="IPR052830">
    <property type="entry name" value="RCC1_domain-containing"/>
</dbReference>
<sequence>MKVLYTSFGTVEIDGESCFLTNYIILKKCQLKLITGQRFVDASSTWLNVYLLLDDDCSVLRFSADLNFAEVDLLRLSDPEWRNHTGDFLHISFVDLPETDRFAHFGLKSILDQTVKADRLSPSATIIACTDADTFLVRNANETAYLYCIDSAKNDVVLMNIPLPEKSTVKQISCGKGHGLILDSNGIVYSFGCGTRGELGHGTIESAPEPTPVTIFAGILVAAEPTLIGIPNEESVLDVSCGSRHTLIKTGEC</sequence>
<dbReference type="PROSITE" id="PS50012">
    <property type="entry name" value="RCC1_3"/>
    <property type="match status" value="1"/>
</dbReference>
<keyword evidence="3" id="KW-1185">Reference proteome</keyword>
<accession>A0A183IXA9</accession>
<dbReference type="InterPro" id="IPR000408">
    <property type="entry name" value="Reg_chr_condens"/>
</dbReference>
<reference evidence="2 3" key="2">
    <citation type="submission" date="2018-11" db="EMBL/GenBank/DDBJ databases">
        <authorList>
            <consortium name="Pathogen Informatics"/>
        </authorList>
    </citation>
    <scope>NUCLEOTIDE SEQUENCE [LARGE SCALE GENOMIC DNA]</scope>
</reference>
<protein>
    <submittedName>
        <fullName evidence="4">Regulator of chromosome condensation</fullName>
    </submittedName>
</protein>
<dbReference type="OrthoDB" id="5370059at2759"/>
<proteinExistence type="predicted"/>
<feature type="repeat" description="RCC1" evidence="1">
    <location>
        <begin position="186"/>
        <end position="252"/>
    </location>
</feature>
<dbReference type="SUPFAM" id="SSF50985">
    <property type="entry name" value="RCC1/BLIP-II"/>
    <property type="match status" value="1"/>
</dbReference>